<dbReference type="WBParaSite" id="ALUE_0000226901-mRNA-1">
    <property type="protein sequence ID" value="ALUE_0000226901-mRNA-1"/>
    <property type="gene ID" value="ALUE_0000226901"/>
</dbReference>
<proteinExistence type="predicted"/>
<evidence type="ECO:0000313" key="1">
    <source>
        <dbReference type="Proteomes" id="UP000036681"/>
    </source>
</evidence>
<name>A0A0M3HL74_ASCLU</name>
<protein>
    <submittedName>
        <fullName evidence="2">Uncharacterized protein</fullName>
    </submittedName>
</protein>
<organism evidence="1 2">
    <name type="scientific">Ascaris lumbricoides</name>
    <name type="common">Giant roundworm</name>
    <dbReference type="NCBI Taxonomy" id="6252"/>
    <lineage>
        <taxon>Eukaryota</taxon>
        <taxon>Metazoa</taxon>
        <taxon>Ecdysozoa</taxon>
        <taxon>Nematoda</taxon>
        <taxon>Chromadorea</taxon>
        <taxon>Rhabditida</taxon>
        <taxon>Spirurina</taxon>
        <taxon>Ascaridomorpha</taxon>
        <taxon>Ascaridoidea</taxon>
        <taxon>Ascarididae</taxon>
        <taxon>Ascaris</taxon>
    </lineage>
</organism>
<evidence type="ECO:0000313" key="2">
    <source>
        <dbReference type="WBParaSite" id="ALUE_0000226901-mRNA-1"/>
    </source>
</evidence>
<accession>A0A0M3HL74</accession>
<dbReference type="Proteomes" id="UP000036681">
    <property type="component" value="Unplaced"/>
</dbReference>
<reference evidence="2" key="1">
    <citation type="submission" date="2017-02" db="UniProtKB">
        <authorList>
            <consortium name="WormBaseParasite"/>
        </authorList>
    </citation>
    <scope>IDENTIFICATION</scope>
</reference>
<keyword evidence="1" id="KW-1185">Reference proteome</keyword>
<dbReference type="AlphaFoldDB" id="A0A0M3HL74"/>
<sequence length="31" mass="3485">MYLLRSNGLMRSAGLDCQLQNSNSDKNRPSD</sequence>